<reference evidence="2 3" key="1">
    <citation type="submission" date="2020-08" db="EMBL/GenBank/DDBJ databases">
        <title>Genomic Encyclopedia of Type Strains, Phase IV (KMG-IV): sequencing the most valuable type-strain genomes for metagenomic binning, comparative biology and taxonomic classification.</title>
        <authorList>
            <person name="Goeker M."/>
        </authorList>
    </citation>
    <scope>NUCLEOTIDE SEQUENCE [LARGE SCALE GENOMIC DNA]</scope>
    <source>
        <strain evidence="2 3">DSM 103737</strain>
    </source>
</reference>
<proteinExistence type="predicted"/>
<dbReference type="RefSeq" id="WP_183316910.1">
    <property type="nucleotide sequence ID" value="NZ_JACIEN010000003.1"/>
</dbReference>
<evidence type="ECO:0000313" key="3">
    <source>
        <dbReference type="Proteomes" id="UP000577362"/>
    </source>
</evidence>
<evidence type="ECO:0000259" key="1">
    <source>
        <dbReference type="Pfam" id="PF19905"/>
    </source>
</evidence>
<dbReference type="Proteomes" id="UP000577362">
    <property type="component" value="Unassembled WGS sequence"/>
</dbReference>
<dbReference type="EMBL" id="JACIEN010000003">
    <property type="protein sequence ID" value="MBB4017611.1"/>
    <property type="molecule type" value="Genomic_DNA"/>
</dbReference>
<name>A0A840BVT8_9HYPH</name>
<keyword evidence="3" id="KW-1185">Reference proteome</keyword>
<evidence type="ECO:0000313" key="2">
    <source>
        <dbReference type="EMBL" id="MBB4017611.1"/>
    </source>
</evidence>
<sequence>MNTRKEILEKALDAVNKRPKAYGPPAENFERIARRWNVHLQNRGLTLCDSNGAPVALDAVDVATMSVDLKLARLEETPDHEDSWVDVAGYGACGAEVARVAASAETTTTAQEGPAPKFKVGDRVRLSNLPPDAHPGMRIGFLGRVLRAREYGSMHVLVEFDEDFNGHDGHDRDVRGKDGHCWWCSPDVLEVVEEPAWKRAKVGDVVRFRAGCDLRSGEVSEVDDTPGDRWRVAVRGFGWVHNDNVEEIVA</sequence>
<dbReference type="AlphaFoldDB" id="A0A840BVT8"/>
<feature type="domain" description="DUF6378" evidence="1">
    <location>
        <begin position="6"/>
        <end position="98"/>
    </location>
</feature>
<dbReference type="InterPro" id="IPR045958">
    <property type="entry name" value="DUF6378"/>
</dbReference>
<comment type="caution">
    <text evidence="2">The sequence shown here is derived from an EMBL/GenBank/DDBJ whole genome shotgun (WGS) entry which is preliminary data.</text>
</comment>
<gene>
    <name evidence="2" type="ORF">GGR16_002645</name>
</gene>
<protein>
    <recommendedName>
        <fullName evidence="1">DUF6378 domain-containing protein</fullName>
    </recommendedName>
</protein>
<accession>A0A840BVT8</accession>
<organism evidence="2 3">
    <name type="scientific">Chelatococcus caeni</name>
    <dbReference type="NCBI Taxonomy" id="1348468"/>
    <lineage>
        <taxon>Bacteria</taxon>
        <taxon>Pseudomonadati</taxon>
        <taxon>Pseudomonadota</taxon>
        <taxon>Alphaproteobacteria</taxon>
        <taxon>Hyphomicrobiales</taxon>
        <taxon>Chelatococcaceae</taxon>
        <taxon>Chelatococcus</taxon>
    </lineage>
</organism>
<dbReference type="Pfam" id="PF19905">
    <property type="entry name" value="DUF6378"/>
    <property type="match status" value="1"/>
</dbReference>